<dbReference type="AlphaFoldDB" id="A0A1N6JS27"/>
<evidence type="ECO:0000313" key="8">
    <source>
        <dbReference type="Proteomes" id="UP000185151"/>
    </source>
</evidence>
<dbReference type="Gene3D" id="2.40.50.100">
    <property type="match status" value="1"/>
</dbReference>
<evidence type="ECO:0000259" key="4">
    <source>
        <dbReference type="Pfam" id="PF25876"/>
    </source>
</evidence>
<feature type="domain" description="CusB-like beta-barrel" evidence="6">
    <location>
        <begin position="249"/>
        <end position="320"/>
    </location>
</feature>
<dbReference type="NCBIfam" id="TIGR01730">
    <property type="entry name" value="RND_mfp"/>
    <property type="match status" value="1"/>
</dbReference>
<dbReference type="Gene3D" id="2.40.30.170">
    <property type="match status" value="1"/>
</dbReference>
<evidence type="ECO:0000256" key="1">
    <source>
        <dbReference type="ARBA" id="ARBA00009477"/>
    </source>
</evidence>
<dbReference type="InterPro" id="IPR058792">
    <property type="entry name" value="Beta-barrel_RND_2"/>
</dbReference>
<dbReference type="RefSeq" id="WP_143788343.1">
    <property type="nucleotide sequence ID" value="NZ_FSRU01000001.1"/>
</dbReference>
<dbReference type="InterPro" id="IPR058624">
    <property type="entry name" value="MdtA-like_HH"/>
</dbReference>
<dbReference type="Pfam" id="PF25876">
    <property type="entry name" value="HH_MFP_RND"/>
    <property type="match status" value="1"/>
</dbReference>
<evidence type="ECO:0000256" key="3">
    <source>
        <dbReference type="SAM" id="Phobius"/>
    </source>
</evidence>
<dbReference type="PANTHER" id="PTHR30469:SF37">
    <property type="entry name" value="RAGD PROTEIN"/>
    <property type="match status" value="1"/>
</dbReference>
<dbReference type="EMBL" id="FSRU01000001">
    <property type="protein sequence ID" value="SIO47132.1"/>
    <property type="molecule type" value="Genomic_DNA"/>
</dbReference>
<evidence type="ECO:0000313" key="7">
    <source>
        <dbReference type="EMBL" id="SIO47132.1"/>
    </source>
</evidence>
<name>A0A1N6JS27_9BURK</name>
<gene>
    <name evidence="7" type="ORF">SAMN05444165_3500</name>
</gene>
<dbReference type="GO" id="GO:1990281">
    <property type="term" value="C:efflux pump complex"/>
    <property type="evidence" value="ECO:0007669"/>
    <property type="project" value="TreeGrafter"/>
</dbReference>
<dbReference type="Pfam" id="PF25954">
    <property type="entry name" value="Beta-barrel_RND_2"/>
    <property type="match status" value="1"/>
</dbReference>
<organism evidence="7 8">
    <name type="scientific">Paraburkholderia phenazinium</name>
    <dbReference type="NCBI Taxonomy" id="60549"/>
    <lineage>
        <taxon>Bacteria</taxon>
        <taxon>Pseudomonadati</taxon>
        <taxon>Pseudomonadota</taxon>
        <taxon>Betaproteobacteria</taxon>
        <taxon>Burkholderiales</taxon>
        <taxon>Burkholderiaceae</taxon>
        <taxon>Paraburkholderia</taxon>
    </lineage>
</organism>
<dbReference type="InterPro" id="IPR006143">
    <property type="entry name" value="RND_pump_MFP"/>
</dbReference>
<dbReference type="SUPFAM" id="SSF111369">
    <property type="entry name" value="HlyD-like secretion proteins"/>
    <property type="match status" value="1"/>
</dbReference>
<feature type="region of interest" description="Disordered" evidence="2">
    <location>
        <begin position="1"/>
        <end position="25"/>
    </location>
</feature>
<dbReference type="OrthoDB" id="9806939at2"/>
<dbReference type="GO" id="GO:0015562">
    <property type="term" value="F:efflux transmembrane transporter activity"/>
    <property type="evidence" value="ECO:0007669"/>
    <property type="project" value="TreeGrafter"/>
</dbReference>
<dbReference type="Gene3D" id="2.40.420.20">
    <property type="match status" value="1"/>
</dbReference>
<feature type="domain" description="Multidrug resistance protein MdtA-like barrel-sandwich hybrid" evidence="5">
    <location>
        <begin position="98"/>
        <end position="230"/>
    </location>
</feature>
<keyword evidence="3" id="KW-0472">Membrane</keyword>
<proteinExistence type="inferred from homology"/>
<dbReference type="Pfam" id="PF25917">
    <property type="entry name" value="BSH_RND"/>
    <property type="match status" value="1"/>
</dbReference>
<evidence type="ECO:0000259" key="6">
    <source>
        <dbReference type="Pfam" id="PF25954"/>
    </source>
</evidence>
<keyword evidence="8" id="KW-1185">Reference proteome</keyword>
<dbReference type="Proteomes" id="UP000185151">
    <property type="component" value="Unassembled WGS sequence"/>
</dbReference>
<evidence type="ECO:0000256" key="2">
    <source>
        <dbReference type="SAM" id="MobiDB-lite"/>
    </source>
</evidence>
<accession>A0A1N6JS27</accession>
<feature type="transmembrane region" description="Helical" evidence="3">
    <location>
        <begin position="29"/>
        <end position="49"/>
    </location>
</feature>
<evidence type="ECO:0000259" key="5">
    <source>
        <dbReference type="Pfam" id="PF25917"/>
    </source>
</evidence>
<keyword evidence="3" id="KW-1133">Transmembrane helix</keyword>
<protein>
    <submittedName>
        <fullName evidence="7">RND family efflux transporter, MFP subunit</fullName>
    </submittedName>
</protein>
<reference evidence="7 8" key="1">
    <citation type="submission" date="2016-11" db="EMBL/GenBank/DDBJ databases">
        <authorList>
            <person name="Jaros S."/>
            <person name="Januszkiewicz K."/>
            <person name="Wedrychowicz H."/>
        </authorList>
    </citation>
    <scope>NUCLEOTIDE SEQUENCE [LARGE SCALE GENOMIC DNA]</scope>
    <source>
        <strain evidence="7 8">GAS95</strain>
    </source>
</reference>
<keyword evidence="3" id="KW-0812">Transmembrane</keyword>
<sequence>MSNQPPKSAPEHPSQTAPQTQPPAQRPRGVLRVALIVAVVAAALGAGIVPRLDARAALLQQTEALAVPTVQVTLPTVAPPDQALVLPGNIEAYQQTPIFARTNGYLKAWYADIGTHVKAGQLLAIIDAPEVDAALRQARADAQQAQANDQLAQVTSTRWQQLVQTHAVSQQDTDMKQSDAQAKHAALLAAQANVARLAQMQSYEKVYAPFEGVVTARNIDVGALIDAGSAGGPAKEMFDLAQTSVLRVYADVPQNYAGTQLDGTSACLEVAQIPGRCLPGTVARNTGAINPTTRTLRIEVDVPNAADAVLPGSYGQVRLSLKTAQPGLSLPVNALLYRPEGVQVATVDAQQKVLLKTIKLGRDFGTRIEVAAGLVATDKVILNPSDSITNGQPVRVSSLAAPRRQKRTEQGASHEAAACSRDAAAQRARAAAWCALRGECVRSRGLLDRSGLCATLGGRARGFQGERRPVLDR</sequence>
<comment type="similarity">
    <text evidence="1">Belongs to the membrane fusion protein (MFP) (TC 8.A.1) family.</text>
</comment>
<dbReference type="PANTHER" id="PTHR30469">
    <property type="entry name" value="MULTIDRUG RESISTANCE PROTEIN MDTA"/>
    <property type="match status" value="1"/>
</dbReference>
<dbReference type="Gene3D" id="1.10.287.470">
    <property type="entry name" value="Helix hairpin bin"/>
    <property type="match status" value="1"/>
</dbReference>
<dbReference type="InterPro" id="IPR058625">
    <property type="entry name" value="MdtA-like_BSH"/>
</dbReference>
<feature type="domain" description="Multidrug resistance protein MdtA-like alpha-helical hairpin" evidence="4">
    <location>
        <begin position="135"/>
        <end position="196"/>
    </location>
</feature>